<reference evidence="2 3" key="1">
    <citation type="submission" date="2021-01" db="EMBL/GenBank/DDBJ databases">
        <title>Whole genome shotgun sequence of Planobispora longispora NBRC 13918.</title>
        <authorList>
            <person name="Komaki H."/>
            <person name="Tamura T."/>
        </authorList>
    </citation>
    <scope>NUCLEOTIDE SEQUENCE [LARGE SCALE GENOMIC DNA]</scope>
    <source>
        <strain evidence="2 3">NBRC 13918</strain>
    </source>
</reference>
<organism evidence="2 3">
    <name type="scientific">Planobispora longispora</name>
    <dbReference type="NCBI Taxonomy" id="28887"/>
    <lineage>
        <taxon>Bacteria</taxon>
        <taxon>Bacillati</taxon>
        <taxon>Actinomycetota</taxon>
        <taxon>Actinomycetes</taxon>
        <taxon>Streptosporangiales</taxon>
        <taxon>Streptosporangiaceae</taxon>
        <taxon>Planobispora</taxon>
    </lineage>
</organism>
<evidence type="ECO:0000313" key="3">
    <source>
        <dbReference type="Proteomes" id="UP000616724"/>
    </source>
</evidence>
<evidence type="ECO:0000256" key="1">
    <source>
        <dbReference type="SAM" id="MobiDB-lite"/>
    </source>
</evidence>
<dbReference type="SUPFAM" id="SSF55961">
    <property type="entry name" value="Bet v1-like"/>
    <property type="match status" value="1"/>
</dbReference>
<dbReference type="EMBL" id="BOOH01000052">
    <property type="protein sequence ID" value="GIH79852.1"/>
    <property type="molecule type" value="Genomic_DNA"/>
</dbReference>
<sequence>MLPERRHARGRGSRMLPERRGGPVSGKKLIVEVAGIVEAPAAAVFDGLADALLPDGRRTGRFTVEDLPGHTSTVEVTDRAISFQGGWWYRGEWSVEPHPEGALLTHRVFNVAQWGRWGVPLANRFFIGFAGRTRKGFDENLAQLGRRLGCPARPV</sequence>
<dbReference type="AlphaFoldDB" id="A0A8J3RQC9"/>
<feature type="region of interest" description="Disordered" evidence="1">
    <location>
        <begin position="1"/>
        <end position="22"/>
    </location>
</feature>
<protein>
    <submittedName>
        <fullName evidence="2">Uncharacterized protein</fullName>
    </submittedName>
</protein>
<dbReference type="Proteomes" id="UP000616724">
    <property type="component" value="Unassembled WGS sequence"/>
</dbReference>
<comment type="caution">
    <text evidence="2">The sequence shown here is derived from an EMBL/GenBank/DDBJ whole genome shotgun (WGS) entry which is preliminary data.</text>
</comment>
<accession>A0A8J3RQC9</accession>
<gene>
    <name evidence="2" type="ORF">Plo01_62810</name>
</gene>
<evidence type="ECO:0000313" key="2">
    <source>
        <dbReference type="EMBL" id="GIH79852.1"/>
    </source>
</evidence>
<proteinExistence type="predicted"/>
<name>A0A8J3RQC9_9ACTN</name>
<feature type="compositionally biased region" description="Basic residues" evidence="1">
    <location>
        <begin position="1"/>
        <end position="12"/>
    </location>
</feature>
<keyword evidence="3" id="KW-1185">Reference proteome</keyword>